<organism evidence="1 2">
    <name type="scientific">Brassica cretica</name>
    <name type="common">Mustard</name>
    <dbReference type="NCBI Taxonomy" id="69181"/>
    <lineage>
        <taxon>Eukaryota</taxon>
        <taxon>Viridiplantae</taxon>
        <taxon>Streptophyta</taxon>
        <taxon>Embryophyta</taxon>
        <taxon>Tracheophyta</taxon>
        <taxon>Spermatophyta</taxon>
        <taxon>Magnoliopsida</taxon>
        <taxon>eudicotyledons</taxon>
        <taxon>Gunneridae</taxon>
        <taxon>Pentapetalae</taxon>
        <taxon>rosids</taxon>
        <taxon>malvids</taxon>
        <taxon>Brassicales</taxon>
        <taxon>Brassicaceae</taxon>
        <taxon>Brassiceae</taxon>
        <taxon>Brassica</taxon>
    </lineage>
</organism>
<proteinExistence type="predicted"/>
<dbReference type="Proteomes" id="UP000712600">
    <property type="component" value="Unassembled WGS sequence"/>
</dbReference>
<accession>A0A8S9P3S9</accession>
<sequence length="155" mass="17864">MEVINSGFPSGLRLKLQSRLHFHLLVSKWPSSALLINDLPMLLLSVCPWWLPFVKQYNEAEAWWFVGYHRKLVVQMRSLWFGCCHREHAVQMRSLLFTKKSSTLHVLVLSALQDSFYISMLVCDPYVWVLPPLVHVGVEFPGMVMCSTGSSVSLW</sequence>
<protein>
    <submittedName>
        <fullName evidence="1">Uncharacterized protein</fullName>
    </submittedName>
</protein>
<reference evidence="1" key="1">
    <citation type="submission" date="2019-12" db="EMBL/GenBank/DDBJ databases">
        <title>Genome sequencing and annotation of Brassica cretica.</title>
        <authorList>
            <person name="Studholme D.J."/>
            <person name="Sarris P."/>
        </authorList>
    </citation>
    <scope>NUCLEOTIDE SEQUENCE</scope>
    <source>
        <strain evidence="1">PFS-109/04</strain>
        <tissue evidence="1">Leaf</tissue>
    </source>
</reference>
<gene>
    <name evidence="1" type="ORF">F2Q69_00003947</name>
</gene>
<evidence type="ECO:0000313" key="2">
    <source>
        <dbReference type="Proteomes" id="UP000712600"/>
    </source>
</evidence>
<dbReference type="EMBL" id="QGKX02001521">
    <property type="protein sequence ID" value="KAF3509790.1"/>
    <property type="molecule type" value="Genomic_DNA"/>
</dbReference>
<evidence type="ECO:0000313" key="1">
    <source>
        <dbReference type="EMBL" id="KAF3509790.1"/>
    </source>
</evidence>
<name>A0A8S9P3S9_BRACR</name>
<dbReference type="AlphaFoldDB" id="A0A8S9P3S9"/>
<comment type="caution">
    <text evidence="1">The sequence shown here is derived from an EMBL/GenBank/DDBJ whole genome shotgun (WGS) entry which is preliminary data.</text>
</comment>